<comment type="similarity">
    <text evidence="2 6">Belongs to the drug/metabolite transporter (DMT) superfamily. Plant drug/metabolite exporter (P-DME) (TC 2.A.7.4) family.</text>
</comment>
<evidence type="ECO:0000256" key="6">
    <source>
        <dbReference type="RuleBase" id="RU363077"/>
    </source>
</evidence>
<dbReference type="InterPro" id="IPR000620">
    <property type="entry name" value="EamA_dom"/>
</dbReference>
<dbReference type="KEGG" id="qsa:O6P43_003233"/>
<dbReference type="AlphaFoldDB" id="A0AAD7QEK1"/>
<feature type="domain" description="EamA" evidence="7">
    <location>
        <begin position="14"/>
        <end position="154"/>
    </location>
</feature>
<feature type="transmembrane region" description="Helical" evidence="6">
    <location>
        <begin position="47"/>
        <end position="63"/>
    </location>
</feature>
<feature type="transmembrane region" description="Helical" evidence="6">
    <location>
        <begin position="15"/>
        <end position="35"/>
    </location>
</feature>
<feature type="domain" description="EamA" evidence="7">
    <location>
        <begin position="183"/>
        <end position="321"/>
    </location>
</feature>
<gene>
    <name evidence="8" type="ORF">O6P43_003233</name>
</gene>
<dbReference type="InterPro" id="IPR030184">
    <property type="entry name" value="WAT1-related"/>
</dbReference>
<proteinExistence type="inferred from homology"/>
<dbReference type="SUPFAM" id="SSF103481">
    <property type="entry name" value="Multidrug resistance efflux transporter EmrE"/>
    <property type="match status" value="2"/>
</dbReference>
<feature type="transmembrane region" description="Helical" evidence="6">
    <location>
        <begin position="249"/>
        <end position="270"/>
    </location>
</feature>
<evidence type="ECO:0000256" key="1">
    <source>
        <dbReference type="ARBA" id="ARBA00004141"/>
    </source>
</evidence>
<dbReference type="PANTHER" id="PTHR31218">
    <property type="entry name" value="WAT1-RELATED PROTEIN"/>
    <property type="match status" value="1"/>
</dbReference>
<evidence type="ECO:0000259" key="7">
    <source>
        <dbReference type="Pfam" id="PF00892"/>
    </source>
</evidence>
<evidence type="ECO:0000313" key="8">
    <source>
        <dbReference type="EMBL" id="KAJ7979889.1"/>
    </source>
</evidence>
<keyword evidence="5 6" id="KW-0472">Membrane</keyword>
<reference evidence="8" key="1">
    <citation type="journal article" date="2023" name="Science">
        <title>Elucidation of the pathway for biosynthesis of saponin adjuvants from the soapbark tree.</title>
        <authorList>
            <person name="Reed J."/>
            <person name="Orme A."/>
            <person name="El-Demerdash A."/>
            <person name="Owen C."/>
            <person name="Martin L.B.B."/>
            <person name="Misra R.C."/>
            <person name="Kikuchi S."/>
            <person name="Rejzek M."/>
            <person name="Martin A.C."/>
            <person name="Harkess A."/>
            <person name="Leebens-Mack J."/>
            <person name="Louveau T."/>
            <person name="Stephenson M.J."/>
            <person name="Osbourn A."/>
        </authorList>
    </citation>
    <scope>NUCLEOTIDE SEQUENCE</scope>
    <source>
        <strain evidence="8">S10</strain>
    </source>
</reference>
<comment type="caution">
    <text evidence="8">The sequence shown here is derived from an EMBL/GenBank/DDBJ whole genome shotgun (WGS) entry which is preliminary data.</text>
</comment>
<comment type="subcellular location">
    <subcellularLocation>
        <location evidence="1 6">Membrane</location>
        <topology evidence="1 6">Multi-pass membrane protein</topology>
    </subcellularLocation>
</comment>
<dbReference type="GO" id="GO:0022857">
    <property type="term" value="F:transmembrane transporter activity"/>
    <property type="evidence" value="ECO:0007669"/>
    <property type="project" value="InterPro"/>
</dbReference>
<dbReference type="GO" id="GO:0016020">
    <property type="term" value="C:membrane"/>
    <property type="evidence" value="ECO:0007669"/>
    <property type="project" value="UniProtKB-SubCell"/>
</dbReference>
<evidence type="ECO:0000256" key="5">
    <source>
        <dbReference type="ARBA" id="ARBA00023136"/>
    </source>
</evidence>
<dbReference type="InterPro" id="IPR037185">
    <property type="entry name" value="EmrE-like"/>
</dbReference>
<keyword evidence="3 6" id="KW-0812">Transmembrane</keyword>
<feature type="transmembrane region" description="Helical" evidence="6">
    <location>
        <begin position="102"/>
        <end position="124"/>
    </location>
</feature>
<organism evidence="8 9">
    <name type="scientific">Quillaja saponaria</name>
    <name type="common">Soap bark tree</name>
    <dbReference type="NCBI Taxonomy" id="32244"/>
    <lineage>
        <taxon>Eukaryota</taxon>
        <taxon>Viridiplantae</taxon>
        <taxon>Streptophyta</taxon>
        <taxon>Embryophyta</taxon>
        <taxon>Tracheophyta</taxon>
        <taxon>Spermatophyta</taxon>
        <taxon>Magnoliopsida</taxon>
        <taxon>eudicotyledons</taxon>
        <taxon>Gunneridae</taxon>
        <taxon>Pentapetalae</taxon>
        <taxon>rosids</taxon>
        <taxon>fabids</taxon>
        <taxon>Fabales</taxon>
        <taxon>Quillajaceae</taxon>
        <taxon>Quillaja</taxon>
    </lineage>
</organism>
<dbReference type="Proteomes" id="UP001163823">
    <property type="component" value="Chromosome 2"/>
</dbReference>
<accession>A0AAD7QEK1</accession>
<feature type="transmembrane region" description="Helical" evidence="6">
    <location>
        <begin position="213"/>
        <end position="234"/>
    </location>
</feature>
<feature type="transmembrane region" description="Helical" evidence="6">
    <location>
        <begin position="75"/>
        <end position="96"/>
    </location>
</feature>
<keyword evidence="9" id="KW-1185">Reference proteome</keyword>
<protein>
    <recommendedName>
        <fullName evidence="6">WAT1-related protein</fullName>
    </recommendedName>
</protein>
<feature type="transmembrane region" description="Helical" evidence="6">
    <location>
        <begin position="181"/>
        <end position="201"/>
    </location>
</feature>
<feature type="transmembrane region" description="Helical" evidence="6">
    <location>
        <begin position="136"/>
        <end position="156"/>
    </location>
</feature>
<evidence type="ECO:0000256" key="2">
    <source>
        <dbReference type="ARBA" id="ARBA00007635"/>
    </source>
</evidence>
<dbReference type="Pfam" id="PF00892">
    <property type="entry name" value="EamA"/>
    <property type="match status" value="2"/>
</dbReference>
<dbReference type="EMBL" id="JARAOO010000002">
    <property type="protein sequence ID" value="KAJ7979889.1"/>
    <property type="molecule type" value="Genomic_DNA"/>
</dbReference>
<feature type="transmembrane region" description="Helical" evidence="6">
    <location>
        <begin position="303"/>
        <end position="323"/>
    </location>
</feature>
<sequence length="349" mass="39692">MEHHGSIYRKFKPHFLMLLVQIGYTFLYLISEASFNHGMNPHVFTTYRQFIGGVVIFPFAYYIESEVRPKLTLTLFLEIFVISLLGISLPVNMYFASLRYTSPTFISSMFNTTASITFAMAVAFRMEVLNLRNPRGIAKLLGALVSFSGIMIMTMYRGPCIKNLWHPLIHIQRNTATQENWLKGSVLMVASCITWSMWYIMQPFTMKRYPAQLSLTTWINFVGGAQSAIFTVIVQHKPTAWTIGFNIDLWATLYAGVACSGLIVFIQLWCAQKKGPVFVTMFNPLATVFVAIIAYFVLGEKLYLGSIIGAVILIIGLYLLLWGKEVDQQMHIKSQVQSNVTCEDPEYRM</sequence>
<keyword evidence="4 6" id="KW-1133">Transmembrane helix</keyword>
<feature type="transmembrane region" description="Helical" evidence="6">
    <location>
        <begin position="277"/>
        <end position="297"/>
    </location>
</feature>
<evidence type="ECO:0000256" key="4">
    <source>
        <dbReference type="ARBA" id="ARBA00022989"/>
    </source>
</evidence>
<evidence type="ECO:0000313" key="9">
    <source>
        <dbReference type="Proteomes" id="UP001163823"/>
    </source>
</evidence>
<evidence type="ECO:0000256" key="3">
    <source>
        <dbReference type="ARBA" id="ARBA00022692"/>
    </source>
</evidence>
<name>A0AAD7QEK1_QUISA</name>